<feature type="region of interest" description="Disordered" evidence="1">
    <location>
        <begin position="346"/>
        <end position="378"/>
    </location>
</feature>
<evidence type="ECO:0000256" key="1">
    <source>
        <dbReference type="SAM" id="MobiDB-lite"/>
    </source>
</evidence>
<reference evidence="3" key="1">
    <citation type="submission" date="2019-09" db="EMBL/GenBank/DDBJ databases">
        <title>Draft genome information of white flower Hibiscus syriacus.</title>
        <authorList>
            <person name="Kim Y.-M."/>
        </authorList>
    </citation>
    <scope>NUCLEOTIDE SEQUENCE [LARGE SCALE GENOMIC DNA]</scope>
    <source>
        <strain evidence="3">YM2019G1</strain>
    </source>
</reference>
<dbReference type="AlphaFoldDB" id="A0A6A2WJA6"/>
<evidence type="ECO:0000313" key="4">
    <source>
        <dbReference type="Proteomes" id="UP000436088"/>
    </source>
</evidence>
<dbReference type="InterPro" id="IPR043502">
    <property type="entry name" value="DNA/RNA_pol_sf"/>
</dbReference>
<dbReference type="PANTHER" id="PTHR36066">
    <property type="entry name" value="TRANSCRIPTION FACTOR BHLH145"/>
    <property type="match status" value="1"/>
</dbReference>
<accession>A0A6A2WJA6</accession>
<dbReference type="Proteomes" id="UP000436088">
    <property type="component" value="Unassembled WGS sequence"/>
</dbReference>
<sequence>MGSTFFVVVPWQISSISFQILDFGGILVVWDVVMVCQAGSRTRFRALKYENGIAGSAIIVVRVIACFQPLQDCQRDCEETDISTATAFNFWLWISVRRQFDWQSHNLNSLAAPHPLGQQRTNTEFMNFGTNMVSTTRTFLVYANTELPQFRVGQDDKNRGRFYCLPHFRQVFVPGSNSSLNVQLPVNPSESQTENITPKVGSECAQKRFLVFDQSGGRTVVFSYVFGTPIEIPTSLGSKIPSACNFSWNDPIAKVKSNVQSGPISVDAFDDNCPDVKSEMHEDTEELNAMLYSDDSDDTDDDEEVASEDHSPSAMMAHYEQLVGGTEDFVRTTGLTKKRKLLGESNDYVPLPMDPAVSANPKSSEYEDDADSSCANGRKPASYDVYSSSGRKKIRKDKICDTCEGCLPIKELKLWSRVENELETLLFGSSNSSGGIITRETSACPALVNHYDIAVLYRRASSISLASFDAMSKEIISFYSNLIGTTDNMVKEIDPNLLKELLNYSLPSEDSASLVKEITREGIQKAIFCQGNDKAPGPDSFTPYFFKNSWNIVGEDVVAAVKFFFLNATIHPAFNSTIIALVPKIPYPSAVKDYQSISCCYVIYKIITKIIIRRLTNFLHEIITLNQTAFIRGRSIIDNTLLAQEMVKGYGRKSISPRCALKIDLHKAFDSIHWGFILQILKALQLPHAFIAWIEGNIESVVGVLTILDHFYEISGLKLNLSKFTRKLIEKDCQALIDNIKLKLHHWTGRNLSYAGILELIRSVLATVGADNLFCQLQLLKR</sequence>
<dbReference type="Pfam" id="PF00078">
    <property type="entry name" value="RVT_1"/>
    <property type="match status" value="1"/>
</dbReference>
<comment type="caution">
    <text evidence="3">The sequence shown here is derived from an EMBL/GenBank/DDBJ whole genome shotgun (WGS) entry which is preliminary data.</text>
</comment>
<name>A0A6A2WJA6_HIBSY</name>
<feature type="compositionally biased region" description="Acidic residues" evidence="1">
    <location>
        <begin position="294"/>
        <end position="306"/>
    </location>
</feature>
<dbReference type="SUPFAM" id="SSF56672">
    <property type="entry name" value="DNA/RNA polymerases"/>
    <property type="match status" value="1"/>
</dbReference>
<dbReference type="InterPro" id="IPR000477">
    <property type="entry name" value="RT_dom"/>
</dbReference>
<feature type="domain" description="Reverse transcriptase" evidence="2">
    <location>
        <begin position="591"/>
        <end position="696"/>
    </location>
</feature>
<protein>
    <submittedName>
        <fullName evidence="3">Transcription factor, putative isoform 2</fullName>
    </submittedName>
</protein>
<dbReference type="PANTHER" id="PTHR36066:SF2">
    <property type="entry name" value="TRANSCRIPTION FACTOR BHLH145"/>
    <property type="match status" value="1"/>
</dbReference>
<dbReference type="InterPro" id="IPR037546">
    <property type="entry name" value="SAC51-like"/>
</dbReference>
<proteinExistence type="predicted"/>
<evidence type="ECO:0000259" key="2">
    <source>
        <dbReference type="Pfam" id="PF00078"/>
    </source>
</evidence>
<evidence type="ECO:0000313" key="3">
    <source>
        <dbReference type="EMBL" id="KAE8656105.1"/>
    </source>
</evidence>
<gene>
    <name evidence="3" type="ORF">F3Y22_tig00117010pilonHSYRG00062</name>
</gene>
<organism evidence="3 4">
    <name type="scientific">Hibiscus syriacus</name>
    <name type="common">Rose of Sharon</name>
    <dbReference type="NCBI Taxonomy" id="106335"/>
    <lineage>
        <taxon>Eukaryota</taxon>
        <taxon>Viridiplantae</taxon>
        <taxon>Streptophyta</taxon>
        <taxon>Embryophyta</taxon>
        <taxon>Tracheophyta</taxon>
        <taxon>Spermatophyta</taxon>
        <taxon>Magnoliopsida</taxon>
        <taxon>eudicotyledons</taxon>
        <taxon>Gunneridae</taxon>
        <taxon>Pentapetalae</taxon>
        <taxon>rosids</taxon>
        <taxon>malvids</taxon>
        <taxon>Malvales</taxon>
        <taxon>Malvaceae</taxon>
        <taxon>Malvoideae</taxon>
        <taxon>Hibiscus</taxon>
    </lineage>
</organism>
<feature type="region of interest" description="Disordered" evidence="1">
    <location>
        <begin position="292"/>
        <end position="311"/>
    </location>
</feature>
<keyword evidence="4" id="KW-1185">Reference proteome</keyword>
<dbReference type="EMBL" id="VEPZ02001771">
    <property type="protein sequence ID" value="KAE8656105.1"/>
    <property type="molecule type" value="Genomic_DNA"/>
</dbReference>